<dbReference type="EMBL" id="PDUD01000021">
    <property type="protein sequence ID" value="PHN05592.1"/>
    <property type="molecule type" value="Genomic_DNA"/>
</dbReference>
<organism evidence="5 6">
    <name type="scientific">Flavilitoribacter nigricans (strain ATCC 23147 / DSM 23189 / NBRC 102662 / NCIMB 1420 / SS-2)</name>
    <name type="common">Lewinella nigricans</name>
    <dbReference type="NCBI Taxonomy" id="1122177"/>
    <lineage>
        <taxon>Bacteria</taxon>
        <taxon>Pseudomonadati</taxon>
        <taxon>Bacteroidota</taxon>
        <taxon>Saprospiria</taxon>
        <taxon>Saprospirales</taxon>
        <taxon>Lewinellaceae</taxon>
        <taxon>Flavilitoribacter</taxon>
    </lineage>
</organism>
<dbReference type="RefSeq" id="WP_099151168.1">
    <property type="nucleotide sequence ID" value="NZ_PDUD01000021.1"/>
</dbReference>
<evidence type="ECO:0000256" key="3">
    <source>
        <dbReference type="ARBA" id="ARBA00023136"/>
    </source>
</evidence>
<dbReference type="Proteomes" id="UP000223913">
    <property type="component" value="Unassembled WGS sequence"/>
</dbReference>
<feature type="transmembrane region" description="Helical" evidence="4">
    <location>
        <begin position="170"/>
        <end position="188"/>
    </location>
</feature>
<feature type="transmembrane region" description="Helical" evidence="4">
    <location>
        <begin position="81"/>
        <end position="109"/>
    </location>
</feature>
<dbReference type="Gene3D" id="1.20.1250.20">
    <property type="entry name" value="MFS general substrate transporter like domains"/>
    <property type="match status" value="1"/>
</dbReference>
<evidence type="ECO:0000313" key="5">
    <source>
        <dbReference type="EMBL" id="PHN05592.1"/>
    </source>
</evidence>
<gene>
    <name evidence="5" type="ORF">CRP01_16520</name>
</gene>
<dbReference type="InterPro" id="IPR053160">
    <property type="entry name" value="MFS_DHA3_Transporter"/>
</dbReference>
<dbReference type="OrthoDB" id="9816124at2"/>
<comment type="caution">
    <text evidence="5">The sequence shown here is derived from an EMBL/GenBank/DDBJ whole genome shotgun (WGS) entry which is preliminary data.</text>
</comment>
<dbReference type="InterPro" id="IPR036259">
    <property type="entry name" value="MFS_trans_sf"/>
</dbReference>
<dbReference type="PANTHER" id="PTHR23530">
    <property type="entry name" value="TRANSPORT PROTEIN-RELATED"/>
    <property type="match status" value="1"/>
</dbReference>
<accession>A0A2D0NAQ0</accession>
<feature type="transmembrane region" description="Helical" evidence="4">
    <location>
        <begin position="270"/>
        <end position="287"/>
    </location>
</feature>
<feature type="transmembrane region" description="Helical" evidence="4">
    <location>
        <begin position="390"/>
        <end position="413"/>
    </location>
</feature>
<dbReference type="GO" id="GO:0022857">
    <property type="term" value="F:transmembrane transporter activity"/>
    <property type="evidence" value="ECO:0007669"/>
    <property type="project" value="InterPro"/>
</dbReference>
<dbReference type="Pfam" id="PF07690">
    <property type="entry name" value="MFS_1"/>
    <property type="match status" value="1"/>
</dbReference>
<name>A0A2D0NAQ0_FLAN2</name>
<feature type="transmembrane region" description="Helical" evidence="4">
    <location>
        <begin position="145"/>
        <end position="163"/>
    </location>
</feature>
<dbReference type="AlphaFoldDB" id="A0A2D0NAQ0"/>
<evidence type="ECO:0000256" key="2">
    <source>
        <dbReference type="ARBA" id="ARBA00022989"/>
    </source>
</evidence>
<protein>
    <submittedName>
        <fullName evidence="5">MFS transporter</fullName>
    </submittedName>
</protein>
<keyword evidence="2 4" id="KW-1133">Transmembrane helix</keyword>
<proteinExistence type="predicted"/>
<reference evidence="5 6" key="1">
    <citation type="submission" date="2017-10" db="EMBL/GenBank/DDBJ databases">
        <title>The draft genome sequence of Lewinella nigricans NBRC 102662.</title>
        <authorList>
            <person name="Wang K."/>
        </authorList>
    </citation>
    <scope>NUCLEOTIDE SEQUENCE [LARGE SCALE GENOMIC DNA]</scope>
    <source>
        <strain evidence="5 6">NBRC 102662</strain>
    </source>
</reference>
<evidence type="ECO:0000256" key="1">
    <source>
        <dbReference type="ARBA" id="ARBA00022692"/>
    </source>
</evidence>
<dbReference type="SUPFAM" id="SSF103473">
    <property type="entry name" value="MFS general substrate transporter"/>
    <property type="match status" value="1"/>
</dbReference>
<keyword evidence="6" id="KW-1185">Reference proteome</keyword>
<keyword evidence="1 4" id="KW-0812">Transmembrane</keyword>
<dbReference type="InterPro" id="IPR011701">
    <property type="entry name" value="MFS"/>
</dbReference>
<keyword evidence="3 4" id="KW-0472">Membrane</keyword>
<evidence type="ECO:0000256" key="4">
    <source>
        <dbReference type="SAM" id="Phobius"/>
    </source>
</evidence>
<feature type="transmembrane region" description="Helical" evidence="4">
    <location>
        <begin position="307"/>
        <end position="340"/>
    </location>
</feature>
<dbReference type="PANTHER" id="PTHR23530:SF1">
    <property type="entry name" value="PERMEASE, MAJOR FACILITATOR SUPERFAMILY-RELATED"/>
    <property type="match status" value="1"/>
</dbReference>
<evidence type="ECO:0000313" key="6">
    <source>
        <dbReference type="Proteomes" id="UP000223913"/>
    </source>
</evidence>
<sequence>MPKPQTFKKNRQFWKFCAYGFLKNLRFFEPFLLLFFLEKGVSYWQIGTLYAVREVAINLMEIPSGFLADTFGRRRTMILAFLFYIVSFFIFYAAEAYGFLLLAMVFYAMGDAFRSGVHKAMIFTYLQIQGWSDQKVHYYGHTRAWSQRGSALSSLLAAVVVVWSRNYTSVFLLSIIPYLLDMALIWSYPKNLDGAETSWKNRQAIRARFRTIWRAFIMTFRHRSILRAVNNVSLSSAFFKAVKDYLQPILQTLALSLPFLTALSEKSRSAILIGIAYFIIFLLTASASQSAGRIADRFVELRAPINWTMAACLLIGMGSGMAYQMELIVPAVLLYIGVFVIENLRKPMGTAFIADQVQEDILASALSAQSQIKTIWSAVIALGLGAAVEVFGIAIGLAVISCVLLLVLPLVWIRQKDQKVLRVGH</sequence>